<dbReference type="KEGG" id="msub:BK009_01100"/>
<dbReference type="AlphaFoldDB" id="A0A2H4VMV7"/>
<keyword evidence="3" id="KW-1185">Reference proteome</keyword>
<evidence type="ECO:0000259" key="1">
    <source>
        <dbReference type="Pfam" id="PF09002"/>
    </source>
</evidence>
<dbReference type="InterPro" id="IPR015093">
    <property type="entry name" value="Card1_endonucl_dom"/>
</dbReference>
<feature type="domain" description="Card1 endonuclease" evidence="1">
    <location>
        <begin position="211"/>
        <end position="305"/>
    </location>
</feature>
<dbReference type="GO" id="GO:0003676">
    <property type="term" value="F:nucleic acid binding"/>
    <property type="evidence" value="ECO:0007669"/>
    <property type="project" value="InterPro"/>
</dbReference>
<dbReference type="GeneID" id="35125036"/>
<dbReference type="Gene3D" id="3.40.1350.10">
    <property type="match status" value="1"/>
</dbReference>
<gene>
    <name evidence="2" type="ORF">BK009_01100</name>
</gene>
<dbReference type="Pfam" id="PF09002">
    <property type="entry name" value="Card1_endonuc"/>
    <property type="match status" value="1"/>
</dbReference>
<dbReference type="Proteomes" id="UP000232631">
    <property type="component" value="Chromosome"/>
</dbReference>
<dbReference type="InterPro" id="IPR011856">
    <property type="entry name" value="tRNA_endonuc-like_dom_sf"/>
</dbReference>
<dbReference type="InterPro" id="IPR011335">
    <property type="entry name" value="Restrct_endonuc-II-like"/>
</dbReference>
<dbReference type="RefSeq" id="WP_100908807.1">
    <property type="nucleotide sequence ID" value="NZ_CP017768.1"/>
</dbReference>
<dbReference type="EMBL" id="CP017768">
    <property type="protein sequence ID" value="AUB59400.1"/>
    <property type="molecule type" value="Genomic_DNA"/>
</dbReference>
<sequence length="584" mass="68665">MLRANVPDRRIVRKLTEQNLNVIGYSAIGTSMNGFKTNPASNRKLFSFLIENNLNRYLFGVLLRIGNLDIDNIAFQEELFNPNQIKQIVKESFIKKFSCNTCDHLLFRRHLPEIKYNYDYEFTCPICDKIYKFNYHDLEDDFDINRNDLTKFLERLHKIGIIDKNLKYVCPSCKHEEEFSDDGLEIECECGSTRELKFQYSFLDDFFGTNLRFRDGRWFEWYVYEICQSIYDHVDHNLLIKYEKSGLERQAELDVVFLAENDDLTVYECKDYLKGNLTLRELQNLPKISSFLDNISVVSSSKHLKNQMKIDINELCDNEIKFIEGVDLEELFLSEKRVLDVFDTSGVEKGIFLFQKLNDIKKMNISTTVLDRIISSNAEDADQINLMSEIIGKTKNICTLLDSEIDKLKISTSYCFENIKNDRFVADSTIYLRSIFTIFKEDLFEIIDLNEFFENATRYLSPIPEVGYNKRRPFYYFLCAIVNSTGIDVSFLKQETMESFILKFIPMLDVYYGNISRENTLMVIKDLWSFKTEEIEIKLIEQIETLLSDTSTSRNSKLIMSRFLERNYPHFSINAQNKIDTVIN</sequence>
<protein>
    <recommendedName>
        <fullName evidence="1">Card1 endonuclease domain-containing protein</fullName>
    </recommendedName>
</protein>
<reference evidence="2 3" key="1">
    <citation type="submission" date="2016-10" db="EMBL/GenBank/DDBJ databases">
        <title>Comparative genomics between deep and shallow subseafloor isolates.</title>
        <authorList>
            <person name="Ishii S."/>
            <person name="Miller J.R."/>
            <person name="Sutton G."/>
            <person name="Suzuki S."/>
            <person name="Methe B."/>
            <person name="Inagaki F."/>
            <person name="Imachi H."/>
        </authorList>
    </citation>
    <scope>NUCLEOTIDE SEQUENCE [LARGE SCALE GENOMIC DNA]</scope>
    <source>
        <strain evidence="2 3">A8p</strain>
    </source>
</reference>
<dbReference type="SUPFAM" id="SSF52980">
    <property type="entry name" value="Restriction endonuclease-like"/>
    <property type="match status" value="1"/>
</dbReference>
<name>A0A2H4VMV7_9EURY</name>
<proteinExistence type="predicted"/>
<accession>A0A2H4VMV7</accession>
<organism evidence="2 3">
    <name type="scientific">Methanobacterium subterraneum</name>
    <dbReference type="NCBI Taxonomy" id="59277"/>
    <lineage>
        <taxon>Archaea</taxon>
        <taxon>Methanobacteriati</taxon>
        <taxon>Methanobacteriota</taxon>
        <taxon>Methanomada group</taxon>
        <taxon>Methanobacteria</taxon>
        <taxon>Methanobacteriales</taxon>
        <taxon>Methanobacteriaceae</taxon>
        <taxon>Methanobacterium</taxon>
    </lineage>
</organism>
<evidence type="ECO:0000313" key="2">
    <source>
        <dbReference type="EMBL" id="AUB59400.1"/>
    </source>
</evidence>
<evidence type="ECO:0000313" key="3">
    <source>
        <dbReference type="Proteomes" id="UP000232631"/>
    </source>
</evidence>